<comment type="caution">
    <text evidence="4">The sequence shown here is derived from an EMBL/GenBank/DDBJ whole genome shotgun (WGS) entry which is preliminary data.</text>
</comment>
<keyword evidence="5" id="KW-1185">Reference proteome</keyword>
<dbReference type="AlphaFoldDB" id="A0A316TI79"/>
<dbReference type="Pfam" id="PF13519">
    <property type="entry name" value="VWA_2"/>
    <property type="match status" value="1"/>
</dbReference>
<evidence type="ECO:0000313" key="5">
    <source>
        <dbReference type="Proteomes" id="UP000245507"/>
    </source>
</evidence>
<dbReference type="InterPro" id="IPR036465">
    <property type="entry name" value="vWFA_dom_sf"/>
</dbReference>
<feature type="compositionally biased region" description="Basic residues" evidence="1">
    <location>
        <begin position="1"/>
        <end position="12"/>
    </location>
</feature>
<evidence type="ECO:0000259" key="3">
    <source>
        <dbReference type="PROSITE" id="PS50234"/>
    </source>
</evidence>
<feature type="domain" description="VWFA" evidence="3">
    <location>
        <begin position="145"/>
        <end position="346"/>
    </location>
</feature>
<proteinExistence type="predicted"/>
<name>A0A316TI79_9ACTN</name>
<feature type="transmembrane region" description="Helical" evidence="2">
    <location>
        <begin position="743"/>
        <end position="764"/>
    </location>
</feature>
<evidence type="ECO:0000256" key="2">
    <source>
        <dbReference type="SAM" id="Phobius"/>
    </source>
</evidence>
<feature type="region of interest" description="Disordered" evidence="1">
    <location>
        <begin position="909"/>
        <end position="942"/>
    </location>
</feature>
<organism evidence="4 5">
    <name type="scientific">Nocardioides silvaticus</name>
    <dbReference type="NCBI Taxonomy" id="2201891"/>
    <lineage>
        <taxon>Bacteria</taxon>
        <taxon>Bacillati</taxon>
        <taxon>Actinomycetota</taxon>
        <taxon>Actinomycetes</taxon>
        <taxon>Propionibacteriales</taxon>
        <taxon>Nocardioidaceae</taxon>
        <taxon>Nocardioides</taxon>
    </lineage>
</organism>
<dbReference type="PROSITE" id="PS50234">
    <property type="entry name" value="VWFA"/>
    <property type="match status" value="1"/>
</dbReference>
<keyword evidence="2" id="KW-0812">Transmembrane</keyword>
<evidence type="ECO:0000313" key="4">
    <source>
        <dbReference type="EMBL" id="PWN04247.1"/>
    </source>
</evidence>
<dbReference type="Gene3D" id="3.40.50.410">
    <property type="entry name" value="von Willebrand factor, type A domain"/>
    <property type="match status" value="1"/>
</dbReference>
<keyword evidence="2" id="KW-1133">Transmembrane helix</keyword>
<protein>
    <recommendedName>
        <fullName evidence="3">VWFA domain-containing protein</fullName>
    </recommendedName>
</protein>
<sequence length="942" mass="99801">MGRPLRGRRRDRHPTGDGLAQPRAGGVARRWHRVNPAHGFLHPTRLGPPRRGARPRQRPSAVAAPVAVVCGGRGGGSERLDHRRCAGQGQLVSRRPLAVLVSTLIAGSLLSISSPGVHATATLAETDEGAVQRFGSCLAGGGEGHVLLVLDTSRSLQETDPEGQRVEAATYLMQELGAFQEQTDAKLDVAIAGFSDDFAPSFDWTPLERETTGQVLDAVTEIGARDDGFETDYWSAVTGARKELADHAGPDDCSALVWLSDGMYDLDKRDSDSEEKAYGTTKPYGPQVTLETDGNVDQVQAAGETDLCRDGGVADALRAQGVVTLAIGLQGGQPSTAFDLMRGIATGAEVEGEPCGAQDGRQAGKFVLAGAIGDLFFAFDEFADPDRAPISQSTPLCQGSLCPEGTHQFVLDASISEVRILGGTNLEQYYAVLQSPTGARVRIDPGARLDASGPAFESEGRWVSDSVFSMRLSRTRDRGWVGAWRITFVDPGSTGAGSARSNIRLYGDVRPAWLDAEGAELTAGEVVPIRLGLARADGSRLDPSVLKGTVSVDAELRYPDGSTVPIASDLDATELGTPASLDLTGAPAGDAVVHLTLSQTTAPAGEIHGTTLEPQAVDHRVAVLPPPDYPTLPGTVDFGEGESADAVTAVLPLTGEGCVWLDRAEAVTLPDGVAAAPVTADASKPSDCRSGELTLTLTPDATGSGLVSGELHIMTRSDRESAEPVATTVAYRYEMLRPPEGRAWWFLLLVALGLMLPLLLLMAVKWWTSRIPGSSLTTLAERGVVSGNSSFLNGWRPDPTRLRVQSLETGDRRRVVVSDRTTLVAKTDLLRLTEAGYVVATGGPFASSAGKRLPLSVQDHWVAVLDPQDLHRGPVEVVFLLSSGARRLDVLVSDARGKVPTAVADLRRGFPDTAAPENRDGFERSVAPGSDQSTTRTRDDSW</sequence>
<dbReference type="Proteomes" id="UP000245507">
    <property type="component" value="Unassembled WGS sequence"/>
</dbReference>
<feature type="region of interest" description="Disordered" evidence="1">
    <location>
        <begin position="38"/>
        <end position="60"/>
    </location>
</feature>
<dbReference type="InterPro" id="IPR002035">
    <property type="entry name" value="VWF_A"/>
</dbReference>
<dbReference type="EMBL" id="QGDD01000001">
    <property type="protein sequence ID" value="PWN04247.1"/>
    <property type="molecule type" value="Genomic_DNA"/>
</dbReference>
<keyword evidence="2" id="KW-0472">Membrane</keyword>
<gene>
    <name evidence="4" type="ORF">DJ010_00915</name>
</gene>
<reference evidence="4 5" key="1">
    <citation type="submission" date="2018-05" db="EMBL/GenBank/DDBJ databases">
        <title>Nocardioides silvaticus genome.</title>
        <authorList>
            <person name="Li C."/>
            <person name="Wang G."/>
        </authorList>
    </citation>
    <scope>NUCLEOTIDE SEQUENCE [LARGE SCALE GENOMIC DNA]</scope>
    <source>
        <strain evidence="4 5">CCTCC AB 2018079</strain>
    </source>
</reference>
<feature type="region of interest" description="Disordered" evidence="1">
    <location>
        <begin position="1"/>
        <end position="26"/>
    </location>
</feature>
<dbReference type="SUPFAM" id="SSF53300">
    <property type="entry name" value="vWA-like"/>
    <property type="match status" value="1"/>
</dbReference>
<evidence type="ECO:0000256" key="1">
    <source>
        <dbReference type="SAM" id="MobiDB-lite"/>
    </source>
</evidence>
<accession>A0A316TI79</accession>